<evidence type="ECO:0000256" key="1">
    <source>
        <dbReference type="ARBA" id="ARBA00005964"/>
    </source>
</evidence>
<proteinExistence type="inferred from homology"/>
<evidence type="ECO:0000256" key="2">
    <source>
        <dbReference type="ARBA" id="ARBA00022487"/>
    </source>
</evidence>
<dbReference type="KEGG" id="soy:115888281"/>
<dbReference type="RefSeq" id="XP_030763816.1">
    <property type="nucleotide sequence ID" value="XM_030907956.1"/>
</dbReference>
<feature type="domain" description="Carboxylesterase type B" evidence="7">
    <location>
        <begin position="32"/>
        <end position="555"/>
    </location>
</feature>
<dbReference type="FunFam" id="3.40.50.1820:FF:000155">
    <property type="entry name" value="Carboxylic ester hydrolase"/>
    <property type="match status" value="1"/>
</dbReference>
<accession>A0A6J2YKJ2</accession>
<dbReference type="Gene3D" id="3.40.50.1820">
    <property type="entry name" value="alpha/beta hydrolase"/>
    <property type="match status" value="1"/>
</dbReference>
<evidence type="ECO:0000256" key="5">
    <source>
        <dbReference type="ARBA" id="ARBA00023180"/>
    </source>
</evidence>
<protein>
    <recommendedName>
        <fullName evidence="6">Carboxylic ester hydrolase</fullName>
        <ecNumber evidence="6">3.1.1.-</ecNumber>
    </recommendedName>
</protein>
<comment type="similarity">
    <text evidence="1 6">Belongs to the type-B carboxylesterase/lipase family.</text>
</comment>
<keyword evidence="2" id="KW-0719">Serine esterase</keyword>
<feature type="chain" id="PRO_5027162540" description="Carboxylic ester hydrolase" evidence="6">
    <location>
        <begin position="18"/>
        <end position="568"/>
    </location>
</feature>
<keyword evidence="8" id="KW-1185">Reference proteome</keyword>
<keyword evidence="3 6" id="KW-0378">Hydrolase</keyword>
<evidence type="ECO:0000256" key="6">
    <source>
        <dbReference type="RuleBase" id="RU361235"/>
    </source>
</evidence>
<evidence type="ECO:0000313" key="8">
    <source>
        <dbReference type="Proteomes" id="UP000504635"/>
    </source>
</evidence>
<dbReference type="Pfam" id="PF00135">
    <property type="entry name" value="COesterase"/>
    <property type="match status" value="1"/>
</dbReference>
<name>A0A6J2YKJ2_SITOR</name>
<organism evidence="8 9">
    <name type="scientific">Sitophilus oryzae</name>
    <name type="common">Rice weevil</name>
    <name type="synonym">Curculio oryzae</name>
    <dbReference type="NCBI Taxonomy" id="7048"/>
    <lineage>
        <taxon>Eukaryota</taxon>
        <taxon>Metazoa</taxon>
        <taxon>Ecdysozoa</taxon>
        <taxon>Arthropoda</taxon>
        <taxon>Hexapoda</taxon>
        <taxon>Insecta</taxon>
        <taxon>Pterygota</taxon>
        <taxon>Neoptera</taxon>
        <taxon>Endopterygota</taxon>
        <taxon>Coleoptera</taxon>
        <taxon>Polyphaga</taxon>
        <taxon>Cucujiformia</taxon>
        <taxon>Curculionidae</taxon>
        <taxon>Dryophthorinae</taxon>
        <taxon>Sitophilus</taxon>
    </lineage>
</organism>
<dbReference type="InterPro" id="IPR002018">
    <property type="entry name" value="CarbesteraseB"/>
</dbReference>
<keyword evidence="4" id="KW-1015">Disulfide bond</keyword>
<dbReference type="PANTHER" id="PTHR43142:SF1">
    <property type="entry name" value="CARBOXYLIC ESTER HYDROLASE"/>
    <property type="match status" value="1"/>
</dbReference>
<evidence type="ECO:0000256" key="3">
    <source>
        <dbReference type="ARBA" id="ARBA00022801"/>
    </source>
</evidence>
<keyword evidence="6" id="KW-0732">Signal</keyword>
<dbReference type="GO" id="GO:0052689">
    <property type="term" value="F:carboxylic ester hydrolase activity"/>
    <property type="evidence" value="ECO:0007669"/>
    <property type="project" value="UniProtKB-KW"/>
</dbReference>
<dbReference type="SUPFAM" id="SSF53474">
    <property type="entry name" value="alpha/beta-Hydrolases"/>
    <property type="match status" value="1"/>
</dbReference>
<reference evidence="9" key="1">
    <citation type="submission" date="2025-08" db="UniProtKB">
        <authorList>
            <consortium name="RefSeq"/>
        </authorList>
    </citation>
    <scope>IDENTIFICATION</scope>
    <source>
        <tissue evidence="9">Gonads</tissue>
    </source>
</reference>
<dbReference type="InterPro" id="IPR019826">
    <property type="entry name" value="Carboxylesterase_B_AS"/>
</dbReference>
<dbReference type="OrthoDB" id="19653at2759"/>
<dbReference type="PANTHER" id="PTHR43142">
    <property type="entry name" value="CARBOXYLIC ESTER HYDROLASE"/>
    <property type="match status" value="1"/>
</dbReference>
<gene>
    <name evidence="9" type="primary">LOC115888281</name>
</gene>
<evidence type="ECO:0000313" key="9">
    <source>
        <dbReference type="RefSeq" id="XP_030763816.1"/>
    </source>
</evidence>
<dbReference type="AlphaFoldDB" id="A0A6J2YKJ2"/>
<dbReference type="EC" id="3.1.1.-" evidence="6"/>
<dbReference type="PROSITE" id="PS00122">
    <property type="entry name" value="CARBOXYLESTERASE_B_1"/>
    <property type="match status" value="1"/>
</dbReference>
<feature type="signal peptide" evidence="6">
    <location>
        <begin position="1"/>
        <end position="17"/>
    </location>
</feature>
<dbReference type="InterPro" id="IPR029058">
    <property type="entry name" value="AB_hydrolase_fold"/>
</dbReference>
<keyword evidence="5" id="KW-0325">Glycoprotein</keyword>
<sequence length="568" mass="63879">MFQKTTIISTLLALAVALPNPDTNATPKDGESLIVTTPLGQIQGSVIQSRLGKHIYSFRGIRYALAPVQELRFQPPVPVAKYEGIYNATQDAPLCPQPTKDPVSEDCLFLNVYTTKLPKGSDKNVKRPVIVHIHAGGFYSVGSASYWAGPQYFMDQDIVLVTFNYRLGTLGFLSTGEKDAPGNNGLKDQVQVLKWVKQNIESFGGDPNSVTILGYSAGAISVVLHMVSPLSAGLFHKAVAMSGSPTSQWILGHEQLEIAKKQARILKCPDDTSANIIKCLKTKPANDLGQSLPQFAEFGTDPLLIWTPVMERDFGQPRFLTAHPITLIQNGEFHKVPFITGVTTDEFAYKAFNIVNNETLTKELNEKWEEKAPIAFLYERKTDQSKLVSKTLKKVYLEDKPVDKTSISALGQLYADSTVGFGVNRAVKLISEKNNASTYYYKFSFQGRYSHFYAPDSNGTKPYGVVHHDDLIYLFYISRLFPYFKDNSLKEVEMVNKFTSLYANFAKYGNPIPTPNDRLDNVKWEPYNTKSQKYLDIGNKLTLQEKLYEKRYSEWEKLYPLEKYAKIK</sequence>
<evidence type="ECO:0000256" key="4">
    <source>
        <dbReference type="ARBA" id="ARBA00023157"/>
    </source>
</evidence>
<dbReference type="Proteomes" id="UP000504635">
    <property type="component" value="Unplaced"/>
</dbReference>
<evidence type="ECO:0000259" key="7">
    <source>
        <dbReference type="Pfam" id="PF00135"/>
    </source>
</evidence>
<dbReference type="InParanoid" id="A0A6J2YKJ2"/>
<dbReference type="GeneID" id="115888281"/>